<evidence type="ECO:0000256" key="3">
    <source>
        <dbReference type="ARBA" id="ARBA00022553"/>
    </source>
</evidence>
<dbReference type="EC" id="2.7.13.3" evidence="2"/>
<feature type="transmembrane region" description="Helical" evidence="8">
    <location>
        <begin position="92"/>
        <end position="111"/>
    </location>
</feature>
<evidence type="ECO:0000256" key="1">
    <source>
        <dbReference type="ARBA" id="ARBA00000085"/>
    </source>
</evidence>
<feature type="transmembrane region" description="Helical" evidence="8">
    <location>
        <begin position="123"/>
        <end position="142"/>
    </location>
</feature>
<dbReference type="PRINTS" id="PR00344">
    <property type="entry name" value="BCTRLSENSOR"/>
</dbReference>
<feature type="transmembrane region" description="Helical" evidence="8">
    <location>
        <begin position="6"/>
        <end position="28"/>
    </location>
</feature>
<keyword evidence="8" id="KW-0472">Membrane</keyword>
<keyword evidence="5 10" id="KW-0418">Kinase</keyword>
<evidence type="ECO:0000256" key="4">
    <source>
        <dbReference type="ARBA" id="ARBA00022679"/>
    </source>
</evidence>
<dbReference type="RefSeq" id="WP_070102620.1">
    <property type="nucleotide sequence ID" value="NZ_CYZV01000019.1"/>
</dbReference>
<dbReference type="SUPFAM" id="SSF55890">
    <property type="entry name" value="Sporulation response regulatory protein Spo0B"/>
    <property type="match status" value="1"/>
</dbReference>
<dbReference type="SUPFAM" id="SSF55874">
    <property type="entry name" value="ATPase domain of HSP90 chaperone/DNA topoisomerase II/histidine kinase"/>
    <property type="match status" value="1"/>
</dbReference>
<evidence type="ECO:0000313" key="11">
    <source>
        <dbReference type="Proteomes" id="UP000095558"/>
    </source>
</evidence>
<evidence type="ECO:0000256" key="2">
    <source>
        <dbReference type="ARBA" id="ARBA00012438"/>
    </source>
</evidence>
<keyword evidence="3" id="KW-0597">Phosphoprotein</keyword>
<feature type="transmembrane region" description="Helical" evidence="8">
    <location>
        <begin position="40"/>
        <end position="57"/>
    </location>
</feature>
<keyword evidence="6" id="KW-0902">Two-component regulatory system</keyword>
<proteinExistence type="predicted"/>
<dbReference type="InterPro" id="IPR005467">
    <property type="entry name" value="His_kinase_dom"/>
</dbReference>
<feature type="transmembrane region" description="Helical" evidence="8">
    <location>
        <begin position="63"/>
        <end position="80"/>
    </location>
</feature>
<gene>
    <name evidence="10" type="primary">dpiB</name>
    <name evidence="10" type="ORF">ERS852470_01946</name>
</gene>
<evidence type="ECO:0000256" key="7">
    <source>
        <dbReference type="SAM" id="Coils"/>
    </source>
</evidence>
<name>A0A174E0V9_9CLOT</name>
<evidence type="ECO:0000256" key="8">
    <source>
        <dbReference type="SAM" id="Phobius"/>
    </source>
</evidence>
<accession>A0A174E0V9</accession>
<dbReference type="InterPro" id="IPR004358">
    <property type="entry name" value="Sig_transdc_His_kin-like_C"/>
</dbReference>
<protein>
    <recommendedName>
        <fullName evidence="2">histidine kinase</fullName>
        <ecNumber evidence="2">2.7.13.3</ecNumber>
    </recommendedName>
</protein>
<dbReference type="SMART" id="SM00387">
    <property type="entry name" value="HATPase_c"/>
    <property type="match status" value="1"/>
</dbReference>
<evidence type="ECO:0000259" key="9">
    <source>
        <dbReference type="PROSITE" id="PS50109"/>
    </source>
</evidence>
<dbReference type="GO" id="GO:0000155">
    <property type="term" value="F:phosphorelay sensor kinase activity"/>
    <property type="evidence" value="ECO:0007669"/>
    <property type="project" value="InterPro"/>
</dbReference>
<keyword evidence="4 10" id="KW-0808">Transferase</keyword>
<evidence type="ECO:0000256" key="5">
    <source>
        <dbReference type="ARBA" id="ARBA00022777"/>
    </source>
</evidence>
<dbReference type="EMBL" id="CYZV01000019">
    <property type="protein sequence ID" value="CUO29935.1"/>
    <property type="molecule type" value="Genomic_DNA"/>
</dbReference>
<dbReference type="AlphaFoldDB" id="A0A174E0V9"/>
<evidence type="ECO:0000313" key="10">
    <source>
        <dbReference type="EMBL" id="CUO29935.1"/>
    </source>
</evidence>
<dbReference type="PROSITE" id="PS50109">
    <property type="entry name" value="HIS_KIN"/>
    <property type="match status" value="1"/>
</dbReference>
<feature type="domain" description="Histidine kinase" evidence="9">
    <location>
        <begin position="234"/>
        <end position="420"/>
    </location>
</feature>
<dbReference type="Gene3D" id="3.30.565.10">
    <property type="entry name" value="Histidine kinase-like ATPase, C-terminal domain"/>
    <property type="match status" value="1"/>
</dbReference>
<feature type="transmembrane region" description="Helical" evidence="8">
    <location>
        <begin position="188"/>
        <end position="209"/>
    </location>
</feature>
<dbReference type="PANTHER" id="PTHR43547">
    <property type="entry name" value="TWO-COMPONENT HISTIDINE KINASE"/>
    <property type="match status" value="1"/>
</dbReference>
<feature type="coiled-coil region" evidence="7">
    <location>
        <begin position="208"/>
        <end position="242"/>
    </location>
</feature>
<reference evidence="10 11" key="1">
    <citation type="submission" date="2015-09" db="EMBL/GenBank/DDBJ databases">
        <authorList>
            <consortium name="Pathogen Informatics"/>
        </authorList>
    </citation>
    <scope>NUCLEOTIDE SEQUENCE [LARGE SCALE GENOMIC DNA]</scope>
    <source>
        <strain evidence="10 11">2789STDY5834855</strain>
    </source>
</reference>
<dbReference type="Proteomes" id="UP000095558">
    <property type="component" value="Unassembled WGS sequence"/>
</dbReference>
<keyword evidence="7" id="KW-0175">Coiled coil</keyword>
<sequence>MKTEIIRLADVINTILQSLVLVLIPNFCTKYRDKNSKLKLGLLIANFWLIITLRTYLVGSSSIGIIFTHLVLILMGIIVFKKDSLGATISISIVYLFININTLIMSNLFLYFKGGIPTEKLEFAYIMITYVPYFIVDIFILLRKDLIYRIYLFVRSKNLSMMSLIITTVVADLVIAYNFIVYDIDNLIIKNIIFVMTGLFIIGIILYFASIEKKSKEIMLLNKELEEKINDLKKVKHDYGSQISYLYGLCLMGKYDKLTDSLKSIINGHDNIISEVEIYNNDSIISMIVNGIKHKGINIFVDEQASLEDINVSEMEIQRIVSNILNNSVTVMNEKGLIIVRTYYSLNSVVIKIQNNGPKIEDEIIDKIFDVGFTTKENSNKEHGLGLAIVKEIVERNNGKVSVSSNDTITEFIIKIPAKISV</sequence>
<dbReference type="PANTHER" id="PTHR43547:SF10">
    <property type="entry name" value="SENSOR HISTIDINE KINASE DCUS"/>
    <property type="match status" value="1"/>
</dbReference>
<dbReference type="InterPro" id="IPR003594">
    <property type="entry name" value="HATPase_dom"/>
</dbReference>
<keyword evidence="8" id="KW-0812">Transmembrane</keyword>
<dbReference type="InterPro" id="IPR036890">
    <property type="entry name" value="HATPase_C_sf"/>
</dbReference>
<dbReference type="InterPro" id="IPR016120">
    <property type="entry name" value="Sig_transdc_His_kin_SpoOB"/>
</dbReference>
<organism evidence="10 11">
    <name type="scientific">Clostridium disporicum</name>
    <dbReference type="NCBI Taxonomy" id="84024"/>
    <lineage>
        <taxon>Bacteria</taxon>
        <taxon>Bacillati</taxon>
        <taxon>Bacillota</taxon>
        <taxon>Clostridia</taxon>
        <taxon>Eubacteriales</taxon>
        <taxon>Clostridiaceae</taxon>
        <taxon>Clostridium</taxon>
    </lineage>
</organism>
<comment type="catalytic activity">
    <reaction evidence="1">
        <text>ATP + protein L-histidine = ADP + protein N-phospho-L-histidine.</text>
        <dbReference type="EC" id="2.7.13.3"/>
    </reaction>
</comment>
<evidence type="ECO:0000256" key="6">
    <source>
        <dbReference type="ARBA" id="ARBA00023012"/>
    </source>
</evidence>
<keyword evidence="8" id="KW-1133">Transmembrane helix</keyword>
<dbReference type="Pfam" id="PF02518">
    <property type="entry name" value="HATPase_c"/>
    <property type="match status" value="1"/>
</dbReference>
<feature type="transmembrane region" description="Helical" evidence="8">
    <location>
        <begin position="163"/>
        <end position="182"/>
    </location>
</feature>